<proteinExistence type="predicted"/>
<comment type="caution">
    <text evidence="5">The sequence shown here is derived from an EMBL/GenBank/DDBJ whole genome shotgun (WGS) entry which is preliminary data.</text>
</comment>
<dbReference type="GO" id="GO:0005524">
    <property type="term" value="F:ATP binding"/>
    <property type="evidence" value="ECO:0007669"/>
    <property type="project" value="UniProtKB-KW"/>
</dbReference>
<keyword evidence="1" id="KW-0677">Repeat</keyword>
<dbReference type="EMBL" id="AAOE01000030">
    <property type="protein sequence ID" value="EAR07870.1"/>
    <property type="molecule type" value="Genomic_DNA"/>
</dbReference>
<dbReference type="AlphaFoldDB" id="A4BJ25"/>
<evidence type="ECO:0000259" key="4">
    <source>
        <dbReference type="PROSITE" id="PS50893"/>
    </source>
</evidence>
<dbReference type="RefSeq" id="WP_008045888.1">
    <property type="nucleotide sequence ID" value="NZ_CH724152.1"/>
</dbReference>
<gene>
    <name evidence="5" type="ORF">MED297_08621</name>
</gene>
<sequence>MSLISLFDVSYQAGTKALFSQLSVSIEPGDRIGLVGHNGSGKSTLLALMAGDIAPDDGRVQRQRGLVIGRVEQFLPDALLEFRLLDAVTEVLPPSRRLSEQFRVESLLSELGFTEAQWCLPMQSLSGGQKNLALFARAVLLEPELLLLDEPGNHMDSSAMWALKTYLQKPDVPGFIMISHDRDLLDSVTDRTLWLRDERIYSFNRPYSDAKIRLAEQDEAAARTRKAEEQQIDKLQRSAKRLAHWGKVYDNEDLARKAKTMEKRIDRLEAEKTFVSQGSGLSLTVDAELLKARQMFILENEWVTAPDGSELFRIDELLLKPGDRVALLGVNGAGKSSAIRKLIHAHQTPQDQQTTTRFNPNVRLGYFDQELERFETDQSIQDWVREQTAAGDDDIRQSLIHWGFPYLDHGRSVRVLSGGEKARLLLLTFQLDQPNLLIMDEPTNHIDLQGKEELEADLTQSGLTLLFTSHDRRFIERVATRLWWIHQGQLLEIHDLSRYDDAFAASANASMSQPSTGQPVVNGGEAALSEDHPDRLLERIVELEQLLADDQARKPKFQKPQRQAQWQAEIDQLMRQLDH</sequence>
<dbReference type="SUPFAM" id="SSF52540">
    <property type="entry name" value="P-loop containing nucleoside triphosphate hydrolases"/>
    <property type="match status" value="2"/>
</dbReference>
<reference evidence="5 6" key="1">
    <citation type="submission" date="2006-02" db="EMBL/GenBank/DDBJ databases">
        <authorList>
            <person name="Pinhassi J."/>
            <person name="Pedros-Alio C."/>
            <person name="Ferriera S."/>
            <person name="Johnson J."/>
            <person name="Kravitz S."/>
            <person name="Halpern A."/>
            <person name="Remington K."/>
            <person name="Beeson K."/>
            <person name="Tran B."/>
            <person name="Rogers Y.-H."/>
            <person name="Friedman R."/>
            <person name="Venter J.C."/>
        </authorList>
    </citation>
    <scope>NUCLEOTIDE SEQUENCE [LARGE SCALE GENOMIC DNA]</scope>
    <source>
        <strain evidence="5 6">MED297</strain>
    </source>
</reference>
<keyword evidence="2" id="KW-0547">Nucleotide-binding</keyword>
<dbReference type="Pfam" id="PF00005">
    <property type="entry name" value="ABC_tran"/>
    <property type="match status" value="2"/>
</dbReference>
<dbReference type="InterPro" id="IPR003593">
    <property type="entry name" value="AAA+_ATPase"/>
</dbReference>
<protein>
    <submittedName>
        <fullName evidence="5">ABC transporter, duplicated ATPase domains</fullName>
    </submittedName>
</protein>
<organism evidence="5 6">
    <name type="scientific">Reinekea blandensis MED297</name>
    <dbReference type="NCBI Taxonomy" id="314283"/>
    <lineage>
        <taxon>Bacteria</taxon>
        <taxon>Pseudomonadati</taxon>
        <taxon>Pseudomonadota</taxon>
        <taxon>Gammaproteobacteria</taxon>
        <taxon>Oceanospirillales</taxon>
        <taxon>Saccharospirillaceae</taxon>
        <taxon>Reinekea</taxon>
    </lineage>
</organism>
<dbReference type="InterPro" id="IPR027417">
    <property type="entry name" value="P-loop_NTPase"/>
</dbReference>
<dbReference type="GO" id="GO:0016887">
    <property type="term" value="F:ATP hydrolysis activity"/>
    <property type="evidence" value="ECO:0007669"/>
    <property type="project" value="InterPro"/>
</dbReference>
<evidence type="ECO:0000313" key="6">
    <source>
        <dbReference type="Proteomes" id="UP000005953"/>
    </source>
</evidence>
<evidence type="ECO:0000256" key="1">
    <source>
        <dbReference type="ARBA" id="ARBA00022737"/>
    </source>
</evidence>
<evidence type="ECO:0000256" key="2">
    <source>
        <dbReference type="ARBA" id="ARBA00022741"/>
    </source>
</evidence>
<name>A4BJ25_9GAMM</name>
<feature type="domain" description="ABC transporter" evidence="4">
    <location>
        <begin position="296"/>
        <end position="512"/>
    </location>
</feature>
<dbReference type="PANTHER" id="PTHR19211:SF14">
    <property type="entry name" value="ATP-BINDING CASSETTE SUB-FAMILY F MEMBER 1"/>
    <property type="match status" value="1"/>
</dbReference>
<dbReference type="CDD" id="cd03221">
    <property type="entry name" value="ABCF_EF-3"/>
    <property type="match status" value="1"/>
</dbReference>
<dbReference type="PROSITE" id="PS50893">
    <property type="entry name" value="ABC_TRANSPORTER_2"/>
    <property type="match status" value="2"/>
</dbReference>
<dbReference type="PANTHER" id="PTHR19211">
    <property type="entry name" value="ATP-BINDING TRANSPORT PROTEIN-RELATED"/>
    <property type="match status" value="1"/>
</dbReference>
<dbReference type="InterPro" id="IPR003439">
    <property type="entry name" value="ABC_transporter-like_ATP-bd"/>
</dbReference>
<keyword evidence="6" id="KW-1185">Reference proteome</keyword>
<dbReference type="Gene3D" id="3.40.50.300">
    <property type="entry name" value="P-loop containing nucleotide triphosphate hydrolases"/>
    <property type="match status" value="2"/>
</dbReference>
<dbReference type="STRING" id="314283.MED297_08621"/>
<dbReference type="InterPro" id="IPR050611">
    <property type="entry name" value="ABCF"/>
</dbReference>
<dbReference type="InterPro" id="IPR017871">
    <property type="entry name" value="ABC_transporter-like_CS"/>
</dbReference>
<feature type="domain" description="ABC transporter" evidence="4">
    <location>
        <begin position="4"/>
        <end position="222"/>
    </location>
</feature>
<dbReference type="OrthoDB" id="9762051at2"/>
<accession>A4BJ25</accession>
<keyword evidence="3" id="KW-0067">ATP-binding</keyword>
<evidence type="ECO:0000313" key="5">
    <source>
        <dbReference type="EMBL" id="EAR07870.1"/>
    </source>
</evidence>
<dbReference type="Proteomes" id="UP000005953">
    <property type="component" value="Unassembled WGS sequence"/>
</dbReference>
<dbReference type="PROSITE" id="PS00211">
    <property type="entry name" value="ABC_TRANSPORTER_1"/>
    <property type="match status" value="1"/>
</dbReference>
<dbReference type="HOGENOM" id="CLU_000604_36_0_6"/>
<dbReference type="SMART" id="SM00382">
    <property type="entry name" value="AAA"/>
    <property type="match status" value="2"/>
</dbReference>
<evidence type="ECO:0000256" key="3">
    <source>
        <dbReference type="ARBA" id="ARBA00022840"/>
    </source>
</evidence>